<keyword evidence="3" id="KW-1185">Reference proteome</keyword>
<gene>
    <name evidence="2" type="ORF">NP493_1984g00021</name>
</gene>
<keyword evidence="1" id="KW-0472">Membrane</keyword>
<keyword evidence="1" id="KW-0812">Transmembrane</keyword>
<protein>
    <submittedName>
        <fullName evidence="2">Uncharacterized protein</fullName>
    </submittedName>
</protein>
<dbReference type="Proteomes" id="UP001209878">
    <property type="component" value="Unassembled WGS sequence"/>
</dbReference>
<reference evidence="2" key="1">
    <citation type="journal article" date="2023" name="Mol. Biol. Evol.">
        <title>Third-Generation Sequencing Reveals the Adaptive Role of the Epigenome in Three Deep-Sea Polychaetes.</title>
        <authorList>
            <person name="Perez M."/>
            <person name="Aroh O."/>
            <person name="Sun Y."/>
            <person name="Lan Y."/>
            <person name="Juniper S.K."/>
            <person name="Young C.R."/>
            <person name="Angers B."/>
            <person name="Qian P.Y."/>
        </authorList>
    </citation>
    <scope>NUCLEOTIDE SEQUENCE</scope>
    <source>
        <strain evidence="2">R07B-5</strain>
    </source>
</reference>
<evidence type="ECO:0000256" key="1">
    <source>
        <dbReference type="SAM" id="Phobius"/>
    </source>
</evidence>
<comment type="caution">
    <text evidence="2">The sequence shown here is derived from an EMBL/GenBank/DDBJ whole genome shotgun (WGS) entry which is preliminary data.</text>
</comment>
<evidence type="ECO:0000313" key="3">
    <source>
        <dbReference type="Proteomes" id="UP001209878"/>
    </source>
</evidence>
<sequence length="76" mass="8989">MIIVRLSFTIAFTEIVKGKLFIVFLLLLCFLFKITRVQKIKHVVLSIIQLYNIRLNEPLYGITVIVRITRQDMHSR</sequence>
<dbReference type="EMBL" id="JAODUO010001982">
    <property type="protein sequence ID" value="KAK2156297.1"/>
    <property type="molecule type" value="Genomic_DNA"/>
</dbReference>
<evidence type="ECO:0000313" key="2">
    <source>
        <dbReference type="EMBL" id="KAK2156297.1"/>
    </source>
</evidence>
<feature type="transmembrane region" description="Helical" evidence="1">
    <location>
        <begin position="6"/>
        <end position="32"/>
    </location>
</feature>
<dbReference type="AlphaFoldDB" id="A0AAD9JNI2"/>
<accession>A0AAD9JNI2</accession>
<name>A0AAD9JNI2_RIDPI</name>
<proteinExistence type="predicted"/>
<keyword evidence="1" id="KW-1133">Transmembrane helix</keyword>
<organism evidence="2 3">
    <name type="scientific">Ridgeia piscesae</name>
    <name type="common">Tubeworm</name>
    <dbReference type="NCBI Taxonomy" id="27915"/>
    <lineage>
        <taxon>Eukaryota</taxon>
        <taxon>Metazoa</taxon>
        <taxon>Spiralia</taxon>
        <taxon>Lophotrochozoa</taxon>
        <taxon>Annelida</taxon>
        <taxon>Polychaeta</taxon>
        <taxon>Sedentaria</taxon>
        <taxon>Canalipalpata</taxon>
        <taxon>Sabellida</taxon>
        <taxon>Siboglinidae</taxon>
        <taxon>Ridgeia</taxon>
    </lineage>
</organism>